<dbReference type="RefSeq" id="WP_214611202.1">
    <property type="nucleotide sequence ID" value="NZ_JACATN010000002.1"/>
</dbReference>
<organism evidence="2 3">
    <name type="scientific">Zobellia barbeyronii</name>
    <dbReference type="NCBI Taxonomy" id="2748009"/>
    <lineage>
        <taxon>Bacteria</taxon>
        <taxon>Pseudomonadati</taxon>
        <taxon>Bacteroidota</taxon>
        <taxon>Flavobacteriia</taxon>
        <taxon>Flavobacteriales</taxon>
        <taxon>Flavobacteriaceae</taxon>
        <taxon>Zobellia</taxon>
    </lineage>
</organism>
<feature type="domain" description="Nudix hydrolase" evidence="1">
    <location>
        <begin position="29"/>
        <end position="176"/>
    </location>
</feature>
<dbReference type="InterPro" id="IPR000086">
    <property type="entry name" value="NUDIX_hydrolase_dom"/>
</dbReference>
<reference evidence="3" key="1">
    <citation type="submission" date="2023-07" db="EMBL/GenBank/DDBJ databases">
        <title>Zobellia barbeyronii sp. nov., a new marine flavobacterium, isolated from green and red algae.</title>
        <authorList>
            <person name="Nedashkovskaya O.I."/>
            <person name="Otstavnykh N."/>
            <person name="Zhukova N."/>
            <person name="Guzev K."/>
            <person name="Chausova V."/>
            <person name="Tekutyeva L."/>
            <person name="Mikhailov V."/>
            <person name="Isaeva M."/>
        </authorList>
    </citation>
    <scope>NUCLEOTIDE SEQUENCE [LARGE SCALE GENOMIC DNA]</scope>
    <source>
        <strain evidence="3">KMM 6746</strain>
    </source>
</reference>
<evidence type="ECO:0000313" key="2">
    <source>
        <dbReference type="EMBL" id="MBT2161025.1"/>
    </source>
</evidence>
<comment type="caution">
    <text evidence="2">The sequence shown here is derived from an EMBL/GenBank/DDBJ whole genome shotgun (WGS) entry which is preliminary data.</text>
</comment>
<dbReference type="Gene3D" id="3.90.79.10">
    <property type="entry name" value="Nucleoside Triphosphate Pyrophosphohydrolase"/>
    <property type="match status" value="1"/>
</dbReference>
<dbReference type="PANTHER" id="PTHR10885:SF20">
    <property type="entry name" value="NUDIX HYDROLASE DOMAIN-CONTAINING PROTEIN"/>
    <property type="match status" value="1"/>
</dbReference>
<gene>
    <name evidence="2" type="ORF">HW347_07095</name>
</gene>
<evidence type="ECO:0000259" key="1">
    <source>
        <dbReference type="PROSITE" id="PS51462"/>
    </source>
</evidence>
<dbReference type="PANTHER" id="PTHR10885">
    <property type="entry name" value="ISOPENTENYL-DIPHOSPHATE DELTA-ISOMERASE"/>
    <property type="match status" value="1"/>
</dbReference>
<evidence type="ECO:0000313" key="3">
    <source>
        <dbReference type="Proteomes" id="UP000740413"/>
    </source>
</evidence>
<dbReference type="InterPro" id="IPR015797">
    <property type="entry name" value="NUDIX_hydrolase-like_dom_sf"/>
</dbReference>
<dbReference type="EMBL" id="JACATN010000002">
    <property type="protein sequence ID" value="MBT2161025.1"/>
    <property type="molecule type" value="Genomic_DNA"/>
</dbReference>
<dbReference type="SUPFAM" id="SSF55811">
    <property type="entry name" value="Nudix"/>
    <property type="match status" value="1"/>
</dbReference>
<dbReference type="Pfam" id="PF00293">
    <property type="entry name" value="NUDIX"/>
    <property type="match status" value="1"/>
</dbReference>
<accession>A0ABS5WC86</accession>
<dbReference type="CDD" id="cd04692">
    <property type="entry name" value="NUDIX_Hydrolase"/>
    <property type="match status" value="1"/>
</dbReference>
<dbReference type="Proteomes" id="UP000740413">
    <property type="component" value="Unassembled WGS sequence"/>
</dbReference>
<name>A0ABS5WC86_9FLAO</name>
<protein>
    <submittedName>
        <fullName evidence="2">NUDIX domain-containing protein</fullName>
    </submittedName>
</protein>
<sequence length="182" mass="20881">MDELIDILDSDGNATDKTAMKSEAHRKGLFHPTVHIWFYTSNGQILIQKRSKSKAIFPLLWDVSVAGHIGAGENTEVSAVREIEEEIGLTIQTEELEKIGIFKSVHRHSENLIDCEFHHTFLCELKIPLHQLKKQESEVDDLALVSLIQFSQETWGLANIQKYVPHSTEYYKTIIKEIKKRL</sequence>
<keyword evidence="3" id="KW-1185">Reference proteome</keyword>
<proteinExistence type="predicted"/>
<dbReference type="PROSITE" id="PS51462">
    <property type="entry name" value="NUDIX"/>
    <property type="match status" value="1"/>
</dbReference>